<dbReference type="EMBL" id="SMGR01000003">
    <property type="protein sequence ID" value="TCL00426.1"/>
    <property type="molecule type" value="Genomic_DNA"/>
</dbReference>
<dbReference type="PROSITE" id="PS01124">
    <property type="entry name" value="HTH_ARAC_FAMILY_2"/>
    <property type="match status" value="1"/>
</dbReference>
<dbReference type="SMART" id="SM00342">
    <property type="entry name" value="HTH_ARAC"/>
    <property type="match status" value="1"/>
</dbReference>
<dbReference type="InterPro" id="IPR046532">
    <property type="entry name" value="DUF6597"/>
</dbReference>
<evidence type="ECO:0000256" key="1">
    <source>
        <dbReference type="ARBA" id="ARBA00023015"/>
    </source>
</evidence>
<dbReference type="Gene3D" id="1.10.10.60">
    <property type="entry name" value="Homeodomain-like"/>
    <property type="match status" value="1"/>
</dbReference>
<keyword evidence="3" id="KW-0804">Transcription</keyword>
<dbReference type="Proteomes" id="UP000295673">
    <property type="component" value="Unassembled WGS sequence"/>
</dbReference>
<name>A0A4R1NAK3_9RHOB</name>
<dbReference type="PANTHER" id="PTHR46796">
    <property type="entry name" value="HTH-TYPE TRANSCRIPTIONAL ACTIVATOR RHAS-RELATED"/>
    <property type="match status" value="1"/>
</dbReference>
<sequence>MPTGYFEAVAPRSDRGNAEAVWSYHATTSGSSVILPDGRCDVIVRYRNEESRSITPVVTGPATEPYEIEFDEGDSWVGVRLRPEQGANLWGRKIVDAREAVLMNDEALEMVPDLADILLAQPEETQLRTVLEAATAGFLERPVNQRVSAALQRVHETGGQVRVEALAREVGVSVRHLSRLFLGSVGLSAQTYVGVVRFHRALWLTMRGGLSLSAAAIDAGYADQAHLTRAVRRFAGKAPGTLPDDLILPDVSGVGFLGDSI</sequence>
<organism evidence="5 6">
    <name type="scientific">Shimia isoporae</name>
    <dbReference type="NCBI Taxonomy" id="647720"/>
    <lineage>
        <taxon>Bacteria</taxon>
        <taxon>Pseudomonadati</taxon>
        <taxon>Pseudomonadota</taxon>
        <taxon>Alphaproteobacteria</taxon>
        <taxon>Rhodobacterales</taxon>
        <taxon>Roseobacteraceae</taxon>
    </lineage>
</organism>
<reference evidence="5 6" key="1">
    <citation type="submission" date="2019-03" db="EMBL/GenBank/DDBJ databases">
        <title>Genomic Encyclopedia of Archaeal and Bacterial Type Strains, Phase II (KMG-II): from individual species to whole genera.</title>
        <authorList>
            <person name="Goeker M."/>
        </authorList>
    </citation>
    <scope>NUCLEOTIDE SEQUENCE [LARGE SCALE GENOMIC DNA]</scope>
    <source>
        <strain evidence="5 6">DSM 26433</strain>
    </source>
</reference>
<keyword evidence="1" id="KW-0805">Transcription regulation</keyword>
<dbReference type="Pfam" id="PF20240">
    <property type="entry name" value="DUF6597"/>
    <property type="match status" value="1"/>
</dbReference>
<protein>
    <submittedName>
        <fullName evidence="5">AraC family transcriptional regulator</fullName>
    </submittedName>
</protein>
<dbReference type="RefSeq" id="WP_165929202.1">
    <property type="nucleotide sequence ID" value="NZ_SMGR01000003.1"/>
</dbReference>
<dbReference type="GO" id="GO:0003700">
    <property type="term" value="F:DNA-binding transcription factor activity"/>
    <property type="evidence" value="ECO:0007669"/>
    <property type="project" value="InterPro"/>
</dbReference>
<dbReference type="AlphaFoldDB" id="A0A4R1NAK3"/>
<evidence type="ECO:0000256" key="2">
    <source>
        <dbReference type="ARBA" id="ARBA00023125"/>
    </source>
</evidence>
<keyword evidence="2" id="KW-0238">DNA-binding</keyword>
<dbReference type="Pfam" id="PF12833">
    <property type="entry name" value="HTH_18"/>
    <property type="match status" value="1"/>
</dbReference>
<gene>
    <name evidence="5" type="ORF">BXY66_3067</name>
</gene>
<dbReference type="InterPro" id="IPR018060">
    <property type="entry name" value="HTH_AraC"/>
</dbReference>
<feature type="domain" description="HTH araC/xylS-type" evidence="4">
    <location>
        <begin position="145"/>
        <end position="245"/>
    </location>
</feature>
<accession>A0A4R1NAK3</accession>
<dbReference type="InterPro" id="IPR050204">
    <property type="entry name" value="AraC_XylS_family_regulators"/>
</dbReference>
<evidence type="ECO:0000313" key="5">
    <source>
        <dbReference type="EMBL" id="TCL00426.1"/>
    </source>
</evidence>
<dbReference type="GO" id="GO:0043565">
    <property type="term" value="F:sequence-specific DNA binding"/>
    <property type="evidence" value="ECO:0007669"/>
    <property type="project" value="InterPro"/>
</dbReference>
<evidence type="ECO:0000256" key="3">
    <source>
        <dbReference type="ARBA" id="ARBA00023163"/>
    </source>
</evidence>
<evidence type="ECO:0000313" key="6">
    <source>
        <dbReference type="Proteomes" id="UP000295673"/>
    </source>
</evidence>
<evidence type="ECO:0000259" key="4">
    <source>
        <dbReference type="PROSITE" id="PS01124"/>
    </source>
</evidence>
<proteinExistence type="predicted"/>
<comment type="caution">
    <text evidence="5">The sequence shown here is derived from an EMBL/GenBank/DDBJ whole genome shotgun (WGS) entry which is preliminary data.</text>
</comment>
<keyword evidence="6" id="KW-1185">Reference proteome</keyword>